<evidence type="ECO:0000256" key="9">
    <source>
        <dbReference type="ARBA" id="ARBA00023242"/>
    </source>
</evidence>
<dbReference type="SUPFAM" id="SSF57903">
    <property type="entry name" value="FYVE/PHD zinc finger"/>
    <property type="match status" value="1"/>
</dbReference>
<dbReference type="Gene3D" id="3.30.40.10">
    <property type="entry name" value="Zinc/RING finger domain, C3HC4 (zinc finger)"/>
    <property type="match status" value="1"/>
</dbReference>
<dbReference type="InterPro" id="IPR027417">
    <property type="entry name" value="P-loop_NTPase"/>
</dbReference>
<evidence type="ECO:0000313" key="17">
    <source>
        <dbReference type="Proteomes" id="UP000290289"/>
    </source>
</evidence>
<dbReference type="EMBL" id="RDQH01000328">
    <property type="protein sequence ID" value="RXI06124.1"/>
    <property type="molecule type" value="Genomic_DNA"/>
</dbReference>
<dbReference type="PANTHER" id="PTHR12321:SF98">
    <property type="entry name" value="PHD FINGER PROTEIN ALFIN-LIKE 5"/>
    <property type="match status" value="1"/>
</dbReference>
<dbReference type="GO" id="GO:0042393">
    <property type="term" value="F:histone binding"/>
    <property type="evidence" value="ECO:0007669"/>
    <property type="project" value="UniProtKB-UniRule"/>
</dbReference>
<keyword evidence="5 12" id="KW-0862">Zinc</keyword>
<dbReference type="InterPro" id="IPR019786">
    <property type="entry name" value="Zinc_finger_PHD-type_CS"/>
</dbReference>
<evidence type="ECO:0000256" key="5">
    <source>
        <dbReference type="ARBA" id="ARBA00022833"/>
    </source>
</evidence>
<dbReference type="InterPro" id="IPR021998">
    <property type="entry name" value="Alfin_N"/>
</dbReference>
<dbReference type="GO" id="GO:0003712">
    <property type="term" value="F:transcription coregulator activity"/>
    <property type="evidence" value="ECO:0007669"/>
    <property type="project" value="TreeGrafter"/>
</dbReference>
<evidence type="ECO:0000256" key="6">
    <source>
        <dbReference type="ARBA" id="ARBA00022853"/>
    </source>
</evidence>
<sequence>MVMEVEEGGIAPYSPRTVEEVFTDFKGRRAGLIKALTTDVERFYQQCDPEKENLCLYGFPNEEWEVNLPAEEVPPELPEPALGINFARDGMQERDWLSLVAVHSDAWLLSVAFYFGARFGFDKTERKRLFTLMNDLPSIFEVVAGIEKRQSKEKSSVSNNSIHRPKSSSKGRGSESVKYAKAMPKNEDGVLDGEGDDDEHGETVCGACGESYAADEFWICCDICEKWFHGKCVKITPARAEHIKHYKCPSCSNKRIHHLLVLTAYTSNGEGEEEEDVSVIKYMTDAVLLGEIIDGEEADLQSHSVAMVDDAHERALSTDILLGALREIARARRPHGFKLRISREKRAEKMEKKLMDAAMAGDTGALNDLIAEDPLVLDRALVSCVAETPLHVASLLGHLAFVTELLSRNPELASELDSQGSTPLHLAAAKGHVEIVKELVLADPGACAVRNLDGRTALHVAAAKGRVKVVGELVGVGSEWTRALTDRGETALHLCVGRNRLEGLKVLVKAVGKDDEFVNWKDCDGNTVLHIAVAKKLIEIIKFLLFETGVDVNALNASGATALDILMQSPRDLRDMEIEDFLRGAGAQSARDLRNIEHDWVRAPTKERQILRHRGSALSSKVSESMKPAENKKPTDWLGRKRSSLMVVASLLATVAFQAAITPPGGVWQDDQQVDENGNPVENPHTVGTSVMAYKQGKEYGLVMIFNTISFLASLSIILLLVSGLPIKRRRWMWIQMVIMWVAVSTLVVTYFITLRHMSPNEANVQIVLRKVTEISGWTWLTLMVVVFFGNVVRMNLWILRKYGYIKPKDVEPSNVDDELELGEVTNLRGSEMACCSVFCVLSAILVNFEG</sequence>
<dbReference type="InterPro" id="IPR002110">
    <property type="entry name" value="Ankyrin_rpt"/>
</dbReference>
<keyword evidence="3 12" id="KW-0479">Metal-binding</keyword>
<dbReference type="InterPro" id="IPR045104">
    <property type="entry name" value="Alfin"/>
</dbReference>
<proteinExistence type="inferred from homology"/>
<dbReference type="PROSITE" id="PS01359">
    <property type="entry name" value="ZF_PHD_1"/>
    <property type="match status" value="1"/>
</dbReference>
<dbReference type="STRING" id="3750.A0A498KI82"/>
<evidence type="ECO:0000256" key="11">
    <source>
        <dbReference type="PROSITE-ProRule" id="PRU00146"/>
    </source>
</evidence>
<dbReference type="Gene3D" id="1.25.40.20">
    <property type="entry name" value="Ankyrin repeat-containing domain"/>
    <property type="match status" value="2"/>
</dbReference>
<keyword evidence="17" id="KW-1185">Reference proteome</keyword>
<evidence type="ECO:0000256" key="12">
    <source>
        <dbReference type="RuleBase" id="RU369089"/>
    </source>
</evidence>
<organism evidence="16 17">
    <name type="scientific">Malus domestica</name>
    <name type="common">Apple</name>
    <name type="synonym">Pyrus malus</name>
    <dbReference type="NCBI Taxonomy" id="3750"/>
    <lineage>
        <taxon>Eukaryota</taxon>
        <taxon>Viridiplantae</taxon>
        <taxon>Streptophyta</taxon>
        <taxon>Embryophyta</taxon>
        <taxon>Tracheophyta</taxon>
        <taxon>Spermatophyta</taxon>
        <taxon>Magnoliopsida</taxon>
        <taxon>eudicotyledons</taxon>
        <taxon>Gunneridae</taxon>
        <taxon>Pentapetalae</taxon>
        <taxon>rosids</taxon>
        <taxon>fabids</taxon>
        <taxon>Rosales</taxon>
        <taxon>Rosaceae</taxon>
        <taxon>Amygdaloideae</taxon>
        <taxon>Maleae</taxon>
        <taxon>Malus</taxon>
    </lineage>
</organism>
<dbReference type="InterPro" id="IPR013083">
    <property type="entry name" value="Znf_RING/FYVE/PHD"/>
</dbReference>
<dbReference type="SMART" id="SM00248">
    <property type="entry name" value="ANK"/>
    <property type="match status" value="5"/>
</dbReference>
<feature type="domain" description="PHD-type" evidence="15">
    <location>
        <begin position="202"/>
        <end position="254"/>
    </location>
</feature>
<feature type="region of interest" description="Disordered" evidence="13">
    <location>
        <begin position="151"/>
        <end position="178"/>
    </location>
</feature>
<keyword evidence="14" id="KW-0812">Transmembrane</keyword>
<comment type="domain">
    <text evidence="12">The PHD-type zinc finger mediates the binding to H3K4me3.</text>
</comment>
<evidence type="ECO:0000256" key="10">
    <source>
        <dbReference type="PROSITE-ProRule" id="PRU00023"/>
    </source>
</evidence>
<accession>A0A498KI82</accession>
<dbReference type="PANTHER" id="PTHR12321">
    <property type="entry name" value="CPG BINDING PROTEIN"/>
    <property type="match status" value="1"/>
</dbReference>
<dbReference type="Pfam" id="PF12796">
    <property type="entry name" value="Ank_2"/>
    <property type="match status" value="2"/>
</dbReference>
<dbReference type="SMART" id="SM00249">
    <property type="entry name" value="PHD"/>
    <property type="match status" value="1"/>
</dbReference>
<evidence type="ECO:0000256" key="7">
    <source>
        <dbReference type="ARBA" id="ARBA00023015"/>
    </source>
</evidence>
<evidence type="ECO:0000256" key="1">
    <source>
        <dbReference type="ARBA" id="ARBA00004123"/>
    </source>
</evidence>
<evidence type="ECO:0000256" key="2">
    <source>
        <dbReference type="ARBA" id="ARBA00010445"/>
    </source>
</evidence>
<protein>
    <recommendedName>
        <fullName evidence="12">PHD finger protein ALFIN-LIKE</fullName>
    </recommendedName>
</protein>
<dbReference type="GO" id="GO:0005634">
    <property type="term" value="C:nucleus"/>
    <property type="evidence" value="ECO:0007669"/>
    <property type="project" value="UniProtKB-SubCell"/>
</dbReference>
<keyword evidence="8 12" id="KW-0804">Transcription</keyword>
<keyword evidence="14" id="KW-1133">Transmembrane helix</keyword>
<dbReference type="GO" id="GO:0006355">
    <property type="term" value="P:regulation of DNA-templated transcription"/>
    <property type="evidence" value="ECO:0007669"/>
    <property type="project" value="UniProtKB-UniRule"/>
</dbReference>
<dbReference type="PRINTS" id="PR01415">
    <property type="entry name" value="ANKYRIN"/>
</dbReference>
<dbReference type="Pfam" id="PF13962">
    <property type="entry name" value="PGG"/>
    <property type="match status" value="1"/>
</dbReference>
<feature type="repeat" description="ANK" evidence="10">
    <location>
        <begin position="453"/>
        <end position="479"/>
    </location>
</feature>
<feature type="repeat" description="ANK" evidence="10">
    <location>
        <begin position="419"/>
        <end position="440"/>
    </location>
</feature>
<dbReference type="InterPro" id="IPR036770">
    <property type="entry name" value="Ankyrin_rpt-contain_sf"/>
</dbReference>
<keyword evidence="14" id="KW-0472">Membrane</keyword>
<evidence type="ECO:0000256" key="4">
    <source>
        <dbReference type="ARBA" id="ARBA00022771"/>
    </source>
</evidence>
<evidence type="ECO:0000256" key="8">
    <source>
        <dbReference type="ARBA" id="ARBA00023163"/>
    </source>
</evidence>
<feature type="transmembrane region" description="Helical" evidence="14">
    <location>
        <begin position="700"/>
        <end position="722"/>
    </location>
</feature>
<dbReference type="PROSITE" id="PS50297">
    <property type="entry name" value="ANK_REP_REGION"/>
    <property type="match status" value="3"/>
</dbReference>
<dbReference type="GO" id="GO:0006325">
    <property type="term" value="P:chromatin organization"/>
    <property type="evidence" value="ECO:0007669"/>
    <property type="project" value="UniProtKB-UniRule"/>
</dbReference>
<feature type="repeat" description="ANK" evidence="10">
    <location>
        <begin position="524"/>
        <end position="557"/>
    </location>
</feature>
<dbReference type="Gene3D" id="3.40.50.300">
    <property type="entry name" value="P-loop containing nucleotide triphosphate hydrolases"/>
    <property type="match status" value="1"/>
</dbReference>
<comment type="subunit">
    <text evidence="12">Interacts with H3K4me3 and to a lesser extent with H3K4me2.</text>
</comment>
<comment type="caution">
    <text evidence="16">The sequence shown here is derived from an EMBL/GenBank/DDBJ whole genome shotgun (WGS) entry which is preliminary data.</text>
</comment>
<feature type="transmembrane region" description="Helical" evidence="14">
    <location>
        <begin position="734"/>
        <end position="755"/>
    </location>
</feature>
<dbReference type="InterPro" id="IPR044104">
    <property type="entry name" value="PHD_AL_plant"/>
</dbReference>
<reference evidence="16 17" key="1">
    <citation type="submission" date="2018-10" db="EMBL/GenBank/DDBJ databases">
        <title>A high-quality apple genome assembly.</title>
        <authorList>
            <person name="Hu J."/>
        </authorList>
    </citation>
    <scope>NUCLEOTIDE SEQUENCE [LARGE SCALE GENOMIC DNA]</scope>
    <source>
        <strain evidence="17">cv. HFTH1</strain>
        <tissue evidence="16">Young leaf</tissue>
    </source>
</reference>
<dbReference type="InterPro" id="IPR026961">
    <property type="entry name" value="PGG_dom"/>
</dbReference>
<dbReference type="InterPro" id="IPR019787">
    <property type="entry name" value="Znf_PHD-finger"/>
</dbReference>
<dbReference type="GO" id="GO:0008270">
    <property type="term" value="F:zinc ion binding"/>
    <property type="evidence" value="ECO:0007669"/>
    <property type="project" value="UniProtKB-KW"/>
</dbReference>
<dbReference type="SUPFAM" id="SSF48403">
    <property type="entry name" value="Ankyrin repeat"/>
    <property type="match status" value="1"/>
</dbReference>
<keyword evidence="7 12" id="KW-0805">Transcription regulation</keyword>
<evidence type="ECO:0000256" key="13">
    <source>
        <dbReference type="SAM" id="MobiDB-lite"/>
    </source>
</evidence>
<comment type="similarity">
    <text evidence="2 12">Belongs to the Alfin family.</text>
</comment>
<dbReference type="PROSITE" id="PS50016">
    <property type="entry name" value="ZF_PHD_2"/>
    <property type="match status" value="1"/>
</dbReference>
<keyword evidence="4 11" id="KW-0863">Zinc-finger</keyword>
<comment type="function">
    <text evidence="12">Histone-binding component that specifically recognizes H3 tails trimethylated on 'Lys-4' (H3K4me3), which mark transcription start sites of virtually all active genes.</text>
</comment>
<dbReference type="PROSITE" id="PS50088">
    <property type="entry name" value="ANK_REPEAT"/>
    <property type="match status" value="3"/>
</dbReference>
<dbReference type="Pfam" id="PF00628">
    <property type="entry name" value="PHD"/>
    <property type="match status" value="1"/>
</dbReference>
<evidence type="ECO:0000259" key="15">
    <source>
        <dbReference type="PROSITE" id="PS50016"/>
    </source>
</evidence>
<keyword evidence="10" id="KW-0040">ANK repeat</keyword>
<gene>
    <name evidence="16" type="ORF">DVH24_018166</name>
</gene>
<dbReference type="GO" id="GO:0000976">
    <property type="term" value="F:transcription cis-regulatory region binding"/>
    <property type="evidence" value="ECO:0007669"/>
    <property type="project" value="TreeGrafter"/>
</dbReference>
<dbReference type="Proteomes" id="UP000290289">
    <property type="component" value="Chromosome 2"/>
</dbReference>
<dbReference type="Pfam" id="PF12165">
    <property type="entry name" value="Alfin"/>
    <property type="match status" value="1"/>
</dbReference>
<feature type="transmembrane region" description="Helical" evidence="14">
    <location>
        <begin position="775"/>
        <end position="793"/>
    </location>
</feature>
<dbReference type="AlphaFoldDB" id="A0A498KI82"/>
<dbReference type="FunFam" id="3.30.40.10:FF:000306">
    <property type="entry name" value="PHD finger alfin-like protein"/>
    <property type="match status" value="1"/>
</dbReference>
<dbReference type="CDD" id="cd15613">
    <property type="entry name" value="PHD_AL_plant"/>
    <property type="match status" value="1"/>
</dbReference>
<evidence type="ECO:0000256" key="14">
    <source>
        <dbReference type="SAM" id="Phobius"/>
    </source>
</evidence>
<keyword evidence="6 12" id="KW-0156">Chromatin regulator</keyword>
<evidence type="ECO:0000313" key="16">
    <source>
        <dbReference type="EMBL" id="RXI06124.1"/>
    </source>
</evidence>
<dbReference type="InterPro" id="IPR011011">
    <property type="entry name" value="Znf_FYVE_PHD"/>
</dbReference>
<keyword evidence="9 12" id="KW-0539">Nucleus</keyword>
<name>A0A498KI82_MALDO</name>
<dbReference type="InterPro" id="IPR001965">
    <property type="entry name" value="Znf_PHD"/>
</dbReference>
<evidence type="ECO:0000256" key="3">
    <source>
        <dbReference type="ARBA" id="ARBA00022723"/>
    </source>
</evidence>
<comment type="subcellular location">
    <subcellularLocation>
        <location evidence="1 12">Nucleus</location>
    </subcellularLocation>
</comment>